<keyword evidence="2" id="KW-1133">Transmembrane helix</keyword>
<keyword evidence="2" id="KW-0812">Transmembrane</keyword>
<organism evidence="3 4">
    <name type="scientific">Thermobispora bispora (strain ATCC 19993 / DSM 43833 / CBS 139.67 / JCM 10125 / KCTC 9307 / NBRC 14880 / R51)</name>
    <dbReference type="NCBI Taxonomy" id="469371"/>
    <lineage>
        <taxon>Bacteria</taxon>
        <taxon>Bacillati</taxon>
        <taxon>Actinomycetota</taxon>
        <taxon>Actinomycetes</taxon>
        <taxon>Streptosporangiales</taxon>
        <taxon>Streptosporangiaceae</taxon>
        <taxon>Thermobispora</taxon>
    </lineage>
</organism>
<dbReference type="HOGENOM" id="CLU_075791_2_0_11"/>
<feature type="region of interest" description="Disordered" evidence="1">
    <location>
        <begin position="53"/>
        <end position="90"/>
    </location>
</feature>
<gene>
    <name evidence="3" type="ordered locus">Tbis_3413</name>
</gene>
<dbReference type="Proteomes" id="UP000006640">
    <property type="component" value="Chromosome"/>
</dbReference>
<keyword evidence="2" id="KW-0472">Membrane</keyword>
<dbReference type="KEGG" id="tbi:Tbis_3413"/>
<evidence type="ECO:0000256" key="1">
    <source>
        <dbReference type="SAM" id="MobiDB-lite"/>
    </source>
</evidence>
<protein>
    <recommendedName>
        <fullName evidence="5">DUF4232 domain-containing protein</fullName>
    </recommendedName>
</protein>
<evidence type="ECO:0008006" key="5">
    <source>
        <dbReference type="Google" id="ProtNLM"/>
    </source>
</evidence>
<dbReference type="EMBL" id="CP001874">
    <property type="protein sequence ID" value="ADG90103.1"/>
    <property type="molecule type" value="Genomic_DNA"/>
</dbReference>
<dbReference type="STRING" id="469371.Tbis_3413"/>
<dbReference type="RefSeq" id="WP_013133636.1">
    <property type="nucleotide sequence ID" value="NC_014165.1"/>
</dbReference>
<evidence type="ECO:0000313" key="4">
    <source>
        <dbReference type="Proteomes" id="UP000006640"/>
    </source>
</evidence>
<reference evidence="3 4" key="1">
    <citation type="submission" date="2010-01" db="EMBL/GenBank/DDBJ databases">
        <title>The complete genome of Thermobispora bispora DSM 43833.</title>
        <authorList>
            <consortium name="US DOE Joint Genome Institute (JGI-PGF)"/>
            <person name="Lucas S."/>
            <person name="Copeland A."/>
            <person name="Lapidus A."/>
            <person name="Glavina del Rio T."/>
            <person name="Dalin E."/>
            <person name="Tice H."/>
            <person name="Bruce D."/>
            <person name="Goodwin L."/>
            <person name="Pitluck S."/>
            <person name="Kyrpides N."/>
            <person name="Mavromatis K."/>
            <person name="Ivanova N."/>
            <person name="Mikhailova N."/>
            <person name="Chertkov O."/>
            <person name="Brettin T."/>
            <person name="Detter J.C."/>
            <person name="Han C."/>
            <person name="Larimer F."/>
            <person name="Land M."/>
            <person name="Hauser L."/>
            <person name="Markowitz V."/>
            <person name="Cheng J.-F."/>
            <person name="Hugenholtz P."/>
            <person name="Woyke T."/>
            <person name="Wu D."/>
            <person name="Jando M."/>
            <person name="Schneider S."/>
            <person name="Klenk H.-P."/>
            <person name="Eisen J.A."/>
        </authorList>
    </citation>
    <scope>NUCLEOTIDE SEQUENCE [LARGE SCALE GENOMIC DNA]</scope>
    <source>
        <strain evidence="4">ATCC 19993 / DSM 43833 / CBS 139.67 / JCM 10125 / KCTC 9307 / NBRC 14880 / R51</strain>
    </source>
</reference>
<evidence type="ECO:0000256" key="2">
    <source>
        <dbReference type="SAM" id="Phobius"/>
    </source>
</evidence>
<name>D6Y9S2_THEBD</name>
<proteinExistence type="predicted"/>
<evidence type="ECO:0000313" key="3">
    <source>
        <dbReference type="EMBL" id="ADG90103.1"/>
    </source>
</evidence>
<keyword evidence="4" id="KW-1185">Reference proteome</keyword>
<dbReference type="eggNOG" id="ENOG503304R">
    <property type="taxonomic scope" value="Bacteria"/>
</dbReference>
<accession>D6Y9S2</accession>
<dbReference type="AlphaFoldDB" id="D6Y9S2"/>
<feature type="transmembrane region" description="Helical" evidence="2">
    <location>
        <begin position="12"/>
        <end position="28"/>
    </location>
</feature>
<sequence>MEPADVYLRRRIAVLTGVLVVVAVVAWACTRGPDKGEHAAVTVTPSGSLVVTLPSGAPKSDAPGAQASAAPSASPTPKPSRTRRPGDPCDAKDLVIALQSGQEVYGKDATPTFLLTVVNTARTECTVDVGPRALEMRVTSSGERIWSTADCVAGPGVERQTLERGVPYIRIIKWDRHRSGTDCKSKRPRATAGTYVATAYAGELKSSRVVFRLR</sequence>
<feature type="compositionally biased region" description="Low complexity" evidence="1">
    <location>
        <begin position="60"/>
        <end position="75"/>
    </location>
</feature>